<dbReference type="GO" id="GO:0010206">
    <property type="term" value="P:photosystem II repair"/>
    <property type="evidence" value="ECO:0007669"/>
    <property type="project" value="InterPro"/>
</dbReference>
<keyword evidence="1" id="KW-1133">Transmembrane helix</keyword>
<feature type="transmembrane region" description="Helical" evidence="1">
    <location>
        <begin position="23"/>
        <end position="42"/>
    </location>
</feature>
<dbReference type="InterPro" id="IPR006311">
    <property type="entry name" value="TAT_signal"/>
</dbReference>
<protein>
    <submittedName>
        <fullName evidence="2">Uncharacterized protein</fullName>
    </submittedName>
</protein>
<dbReference type="GO" id="GO:0009543">
    <property type="term" value="C:chloroplast thylakoid lumen"/>
    <property type="evidence" value="ECO:0007669"/>
    <property type="project" value="TreeGrafter"/>
</dbReference>
<sequence>MSDERPSEPGPHHLKPIDWHRRALLGVGVGLGAALASALLAGKVRAGASKSKLSADYYKNTADIIKQTKDILDLDAAEYTDDATGERLEEFKTATKAYVADYRRLVSPAQKSFSETYGVITAVVGHFTTFGIGKRPLPEKLKAKERGRLEAAEKALEREMARDKTAFTPV</sequence>
<reference evidence="2 3" key="1">
    <citation type="journal article" date="2024" name="Nat. Commun.">
        <title>Phylogenomics reveals the evolutionary origins of lichenization in chlorophyte algae.</title>
        <authorList>
            <person name="Puginier C."/>
            <person name="Libourel C."/>
            <person name="Otte J."/>
            <person name="Skaloud P."/>
            <person name="Haon M."/>
            <person name="Grisel S."/>
            <person name="Petersen M."/>
            <person name="Berrin J.G."/>
            <person name="Delaux P.M."/>
            <person name="Dal Grande F."/>
            <person name="Keller J."/>
        </authorList>
    </citation>
    <scope>NUCLEOTIDE SEQUENCE [LARGE SCALE GENOMIC DNA]</scope>
    <source>
        <strain evidence="2 3">SAG 245.80</strain>
    </source>
</reference>
<dbReference type="Gene3D" id="1.20.58.810">
    <property type="entry name" value="Photosystem II Pbs27"/>
    <property type="match status" value="1"/>
</dbReference>
<keyword evidence="3" id="KW-1185">Reference proteome</keyword>
<evidence type="ECO:0000256" key="1">
    <source>
        <dbReference type="SAM" id="Phobius"/>
    </source>
</evidence>
<accession>A0AAW1SGX4</accession>
<keyword evidence="1" id="KW-0472">Membrane</keyword>
<dbReference type="GO" id="GO:0009523">
    <property type="term" value="C:photosystem II"/>
    <property type="evidence" value="ECO:0007669"/>
    <property type="project" value="InterPro"/>
</dbReference>
<dbReference type="InterPro" id="IPR025585">
    <property type="entry name" value="PSII_Psb27"/>
</dbReference>
<dbReference type="GO" id="GO:0010207">
    <property type="term" value="P:photosystem II assembly"/>
    <property type="evidence" value="ECO:0007669"/>
    <property type="project" value="InterPro"/>
</dbReference>
<keyword evidence="1" id="KW-0812">Transmembrane</keyword>
<organism evidence="2 3">
    <name type="scientific">Elliptochloris bilobata</name>
    <dbReference type="NCBI Taxonomy" id="381761"/>
    <lineage>
        <taxon>Eukaryota</taxon>
        <taxon>Viridiplantae</taxon>
        <taxon>Chlorophyta</taxon>
        <taxon>core chlorophytes</taxon>
        <taxon>Trebouxiophyceae</taxon>
        <taxon>Trebouxiophyceae incertae sedis</taxon>
        <taxon>Elliptochloris clade</taxon>
        <taxon>Elliptochloris</taxon>
    </lineage>
</organism>
<dbReference type="PANTHER" id="PTHR34041">
    <property type="entry name" value="PHOTOSYSTEM II REPAIR PROTEIN PSB27-H1, CHLOROPLASTIC"/>
    <property type="match status" value="1"/>
</dbReference>
<dbReference type="Proteomes" id="UP001445335">
    <property type="component" value="Unassembled WGS sequence"/>
</dbReference>
<proteinExistence type="inferred from homology"/>
<dbReference type="PANTHER" id="PTHR34041:SF1">
    <property type="entry name" value="PHOTOSYSTEM II REPAIR PROTEIN PSB27-H1, CHLOROPLASTIC"/>
    <property type="match status" value="1"/>
</dbReference>
<gene>
    <name evidence="2" type="ORF">WJX81_002028</name>
</gene>
<dbReference type="EMBL" id="JALJOU010000003">
    <property type="protein sequence ID" value="KAK9845277.1"/>
    <property type="molecule type" value="Genomic_DNA"/>
</dbReference>
<name>A0AAW1SGX4_9CHLO</name>
<dbReference type="AlphaFoldDB" id="A0AAW1SGX4"/>
<dbReference type="InterPro" id="IPR038450">
    <property type="entry name" value="PSII_Psb27_sf"/>
</dbReference>
<evidence type="ECO:0000313" key="2">
    <source>
        <dbReference type="EMBL" id="KAK9845277.1"/>
    </source>
</evidence>
<dbReference type="HAMAP" id="MF_01481">
    <property type="entry name" value="PSII_Psb27"/>
    <property type="match status" value="1"/>
</dbReference>
<comment type="caution">
    <text evidence="2">The sequence shown here is derived from an EMBL/GenBank/DDBJ whole genome shotgun (WGS) entry which is preliminary data.</text>
</comment>
<dbReference type="Pfam" id="PF13326">
    <property type="entry name" value="PSII_Pbs27"/>
    <property type="match status" value="1"/>
</dbReference>
<evidence type="ECO:0000313" key="3">
    <source>
        <dbReference type="Proteomes" id="UP001445335"/>
    </source>
</evidence>
<dbReference type="PROSITE" id="PS51318">
    <property type="entry name" value="TAT"/>
    <property type="match status" value="1"/>
</dbReference>